<dbReference type="InterPro" id="IPR016181">
    <property type="entry name" value="Acyl_CoA_acyltransferase"/>
</dbReference>
<keyword evidence="1" id="KW-1133">Transmembrane helix</keyword>
<evidence type="ECO:0000313" key="2">
    <source>
        <dbReference type="EMBL" id="MCW8108544.1"/>
    </source>
</evidence>
<protein>
    <submittedName>
        <fullName evidence="2">PEP-CTERM/exosortase system-associated acyltransferase</fullName>
    </submittedName>
</protein>
<dbReference type="SUPFAM" id="SSF55729">
    <property type="entry name" value="Acyl-CoA N-acyltransferases (Nat)"/>
    <property type="match status" value="1"/>
</dbReference>
<keyword evidence="2" id="KW-0808">Transferase</keyword>
<reference evidence="2" key="1">
    <citation type="submission" date="2022-11" db="EMBL/GenBank/DDBJ databases">
        <title>Alteromonas sp. nov., isolated from sea water of the Qingdao.</title>
        <authorList>
            <person name="Wang Q."/>
        </authorList>
    </citation>
    <scope>NUCLEOTIDE SEQUENCE</scope>
    <source>
        <strain evidence="2">ASW11-7</strain>
    </source>
</reference>
<keyword evidence="1" id="KW-0812">Transmembrane</keyword>
<feature type="transmembrane region" description="Helical" evidence="1">
    <location>
        <begin position="187"/>
        <end position="207"/>
    </location>
</feature>
<comment type="caution">
    <text evidence="2">The sequence shown here is derived from an EMBL/GenBank/DDBJ whole genome shotgun (WGS) entry which is preliminary data.</text>
</comment>
<keyword evidence="1" id="KW-0472">Membrane</keyword>
<dbReference type="EMBL" id="JAPFRD010000010">
    <property type="protein sequence ID" value="MCW8108544.1"/>
    <property type="molecule type" value="Genomic_DNA"/>
</dbReference>
<evidence type="ECO:0000313" key="3">
    <source>
        <dbReference type="Proteomes" id="UP001142810"/>
    </source>
</evidence>
<dbReference type="RefSeq" id="WP_265617271.1">
    <property type="nucleotide sequence ID" value="NZ_JAPFRD010000010.1"/>
</dbReference>
<dbReference type="Pfam" id="PF13444">
    <property type="entry name" value="Acetyltransf_5"/>
    <property type="match status" value="1"/>
</dbReference>
<dbReference type="Proteomes" id="UP001142810">
    <property type="component" value="Unassembled WGS sequence"/>
</dbReference>
<gene>
    <name evidence="2" type="ORF">OPS25_08550</name>
</gene>
<keyword evidence="2" id="KW-0012">Acyltransferase</keyword>
<keyword evidence="3" id="KW-1185">Reference proteome</keyword>
<organism evidence="2 3">
    <name type="scientific">Alteromonas aquimaris</name>
    <dbReference type="NCBI Taxonomy" id="2998417"/>
    <lineage>
        <taxon>Bacteria</taxon>
        <taxon>Pseudomonadati</taxon>
        <taxon>Pseudomonadota</taxon>
        <taxon>Gammaproteobacteria</taxon>
        <taxon>Alteromonadales</taxon>
        <taxon>Alteromonadaceae</taxon>
        <taxon>Alteromonas/Salinimonas group</taxon>
        <taxon>Alteromonas</taxon>
    </lineage>
</organism>
<evidence type="ECO:0000256" key="1">
    <source>
        <dbReference type="SAM" id="Phobius"/>
    </source>
</evidence>
<dbReference type="NCBIfam" id="TIGR03694">
    <property type="entry name" value="exosort_acyl"/>
    <property type="match status" value="1"/>
</dbReference>
<accession>A0ABT3P735</accession>
<dbReference type="Gene3D" id="3.40.630.30">
    <property type="match status" value="1"/>
</dbReference>
<proteinExistence type="predicted"/>
<dbReference type="InterPro" id="IPR022484">
    <property type="entry name" value="PEP-CTERM/exosrtase_acylTfrase"/>
</dbReference>
<dbReference type="GO" id="GO:0016746">
    <property type="term" value="F:acyltransferase activity"/>
    <property type="evidence" value="ECO:0007669"/>
    <property type="project" value="UniProtKB-KW"/>
</dbReference>
<name>A0ABT3P735_9ALTE</name>
<sequence>MKRRLLNALRKVKHVPGLNRVVKPVIKYKVNKTIDAVASHFFEHFSLVIASEEEDVKTCFRTRHEVYCEELGFEEARKSKMEFDEFDEYSLSCYIKHRASGECAGTIRLVMPQHAGQLLPLESSCPGAIRLAEHSPGKLPRHSICEVSRLAIPKRFRRRAADQQLSPVGGTPNHKNGKMDKELSRNFPYLSLALYFFAATICILRDIENVYMMMEPRLARSLKFIGVRFAQLGHEVDYHGKRAAFLISPDDFVSQLSPALLKFQRSILKEIEDVPNFGAIYNPFSAVTSPKRSSKQSRAA</sequence>